<dbReference type="RefSeq" id="WP_160553571.1">
    <property type="nucleotide sequence ID" value="NZ_CP047650.1"/>
</dbReference>
<evidence type="ECO:0000313" key="2">
    <source>
        <dbReference type="EMBL" id="QHI99760.1"/>
    </source>
</evidence>
<gene>
    <name evidence="2" type="ORF">GT347_18315</name>
</gene>
<feature type="compositionally biased region" description="Pro residues" evidence="1">
    <location>
        <begin position="402"/>
        <end position="413"/>
    </location>
</feature>
<feature type="region of interest" description="Disordered" evidence="1">
    <location>
        <begin position="709"/>
        <end position="736"/>
    </location>
</feature>
<keyword evidence="3" id="KW-1185">Reference proteome</keyword>
<protein>
    <submittedName>
        <fullName evidence="2">Uncharacterized protein</fullName>
    </submittedName>
</protein>
<dbReference type="EMBL" id="CP047650">
    <property type="protein sequence ID" value="QHI99760.1"/>
    <property type="molecule type" value="Genomic_DNA"/>
</dbReference>
<sequence length="906" mass="98549">MGWPPLRTPDAACAPAGSPWPCSVAAPQAIDPPPGRLDENTEALLHLDGGTPPPQKRIARDTRPMASARDVALALQHLPPGPVGILQVEAVVEQRLAAGGLGVVGEHLRPWIALARPELFAELWPGLAGMSAFVLKACRQDRGLLGNSERFRALIAWCATHSGAALTHFLARHEAALIHAVMQLLNLGAPNLRQLSCIMGTAGAAKDDALRQRLMPHARAIQDCVGGMAREGFATAVVEIEMLLLGCGLRLSRLQMDALPNLLEGLAYTQNWFYPVGQSPQRLRAFQAGDPVQRLFRGHPAVGGEPARGSFARHLLETHPAGFGIEQCRDLLLGWDRSLDADAARRMTETFCDEGWLTGVQNGLLSVNPERVCGTMRESILANIPALDPRPSIRRQAMAPPDLAPPTRGPEPAPQQGMQDDTQPGAEEARVVFELLQSACPGQLADYVRRDPLGREHFDLEKIHQAIRPQRPDIDVRRIDICLQGETPARIAATLAARPWLREPAQHRRLRADLTQLWQQLPLLAFVQPGMTAAWINLKDPDHFCTAGILQDLLARQRTWNTRAAAALDALIDDGHIHYFMRPDLRTLDQAALHTHMGLLGLSIRADRLAMLVACRQGRIDLQPQAFIDPELWNSAGRLQQRARELMAVLGLRRGDNMPPWYNFTRALEQTLARHHPGQPARRYTGACAMQIHASLRLELELQLLPDAASKRPAEDAEPLPAAKRASGPGGLPDALDASELAGRMQACRAMPGFGDACEAIGEATGGVPPDDAFARWLARRLPWPPGASPAPPGTQPEHDLSLGLVARFLARTQGRRWLPVDKLGQPQARDGGRAFVNKIAGHVCAPGAVGLLRLPRAGQIVAVRSVDGMASACVGGGAVRLAELLAWDLREPPRRQAEFYLPCSS</sequence>
<proteinExistence type="predicted"/>
<name>A0A857J6X1_9BURK</name>
<accession>A0A857J6X1</accession>
<feature type="region of interest" description="Disordered" evidence="1">
    <location>
        <begin position="396"/>
        <end position="424"/>
    </location>
</feature>
<dbReference type="Proteomes" id="UP000464787">
    <property type="component" value="Chromosome"/>
</dbReference>
<evidence type="ECO:0000313" key="3">
    <source>
        <dbReference type="Proteomes" id="UP000464787"/>
    </source>
</evidence>
<organism evidence="2 3">
    <name type="scientific">Xylophilus rhododendri</name>
    <dbReference type="NCBI Taxonomy" id="2697032"/>
    <lineage>
        <taxon>Bacteria</taxon>
        <taxon>Pseudomonadati</taxon>
        <taxon>Pseudomonadota</taxon>
        <taxon>Betaproteobacteria</taxon>
        <taxon>Burkholderiales</taxon>
        <taxon>Xylophilus</taxon>
    </lineage>
</organism>
<evidence type="ECO:0000256" key="1">
    <source>
        <dbReference type="SAM" id="MobiDB-lite"/>
    </source>
</evidence>
<reference evidence="2 3" key="1">
    <citation type="submission" date="2020-01" db="EMBL/GenBank/DDBJ databases">
        <title>Genome sequencing of strain KACC 21265.</title>
        <authorList>
            <person name="Heo J."/>
            <person name="Kim S.-J."/>
            <person name="Kim J.-S."/>
            <person name="Hong S.-B."/>
            <person name="Kwon S.-W."/>
        </authorList>
    </citation>
    <scope>NUCLEOTIDE SEQUENCE [LARGE SCALE GENOMIC DNA]</scope>
    <source>
        <strain evidence="2 3">KACC 21265</strain>
    </source>
</reference>
<dbReference type="KEGG" id="xyk:GT347_18315"/>
<dbReference type="AlphaFoldDB" id="A0A857J6X1"/>